<keyword evidence="2" id="KW-1185">Reference proteome</keyword>
<protein>
    <recommendedName>
        <fullName evidence="3">JmjC domain-containing protein</fullName>
    </recommendedName>
</protein>
<dbReference type="AlphaFoldDB" id="A0A0D2N0K7"/>
<name>A0A0D2N0K7_HYPSF</name>
<proteinExistence type="predicted"/>
<evidence type="ECO:0008006" key="3">
    <source>
        <dbReference type="Google" id="ProtNLM"/>
    </source>
</evidence>
<dbReference type="OrthoDB" id="3270451at2759"/>
<dbReference type="EMBL" id="KN817981">
    <property type="protein sequence ID" value="KJA12699.1"/>
    <property type="molecule type" value="Genomic_DNA"/>
</dbReference>
<reference evidence="2" key="1">
    <citation type="submission" date="2014-04" db="EMBL/GenBank/DDBJ databases">
        <title>Evolutionary Origins and Diversification of the Mycorrhizal Mutualists.</title>
        <authorList>
            <consortium name="DOE Joint Genome Institute"/>
            <consortium name="Mycorrhizal Genomics Consortium"/>
            <person name="Kohler A."/>
            <person name="Kuo A."/>
            <person name="Nagy L.G."/>
            <person name="Floudas D."/>
            <person name="Copeland A."/>
            <person name="Barry K.W."/>
            <person name="Cichocki N."/>
            <person name="Veneault-Fourrey C."/>
            <person name="LaButti K."/>
            <person name="Lindquist E.A."/>
            <person name="Lipzen A."/>
            <person name="Lundell T."/>
            <person name="Morin E."/>
            <person name="Murat C."/>
            <person name="Riley R."/>
            <person name="Ohm R."/>
            <person name="Sun H."/>
            <person name="Tunlid A."/>
            <person name="Henrissat B."/>
            <person name="Grigoriev I.V."/>
            <person name="Hibbett D.S."/>
            <person name="Martin F."/>
        </authorList>
    </citation>
    <scope>NUCLEOTIDE SEQUENCE [LARGE SCALE GENOMIC DNA]</scope>
    <source>
        <strain evidence="2">FD-334 SS-4</strain>
    </source>
</reference>
<sequence length="316" mass="35600">MAASGDDQESCVPSVLSGVVQDLLDNVEDTDSNKILNALDFPLWNGNCDRNAYSTDLAAWDVTRGLHIFDPSTLYPTGDVRWGLAGLKHSMTFLHIDPDGFHTENTVSVGGKAWGLMRERPGTTKSSANFYLHEGFCLNEVIDDNHYDFEVIALRPGDRIYMQPNTPHFVLGMENSICYGGHFYSTLTMQQTLSGVIHSFVLDKFLTNTTHQASRHLLRRILIFYLHGLMDKKISTQVQYKKKAEEKNLEGGTHCSLALLTSQIDNVMRLNEDIGKTWTIHSGHQSDSFELEDQSKYQFEWKAGWETSGKWTSASP</sequence>
<dbReference type="OMA" id="IFRGHYL"/>
<dbReference type="Gene3D" id="2.60.120.650">
    <property type="entry name" value="Cupin"/>
    <property type="match status" value="1"/>
</dbReference>
<accession>A0A0D2N0K7</accession>
<organism evidence="1 2">
    <name type="scientific">Hypholoma sublateritium (strain FD-334 SS-4)</name>
    <dbReference type="NCBI Taxonomy" id="945553"/>
    <lineage>
        <taxon>Eukaryota</taxon>
        <taxon>Fungi</taxon>
        <taxon>Dikarya</taxon>
        <taxon>Basidiomycota</taxon>
        <taxon>Agaricomycotina</taxon>
        <taxon>Agaricomycetes</taxon>
        <taxon>Agaricomycetidae</taxon>
        <taxon>Agaricales</taxon>
        <taxon>Agaricineae</taxon>
        <taxon>Strophariaceae</taxon>
        <taxon>Hypholoma</taxon>
    </lineage>
</organism>
<evidence type="ECO:0000313" key="1">
    <source>
        <dbReference type="EMBL" id="KJA12699.1"/>
    </source>
</evidence>
<feature type="non-terminal residue" evidence="1">
    <location>
        <position position="316"/>
    </location>
</feature>
<dbReference type="STRING" id="945553.A0A0D2N0K7"/>
<evidence type="ECO:0000313" key="2">
    <source>
        <dbReference type="Proteomes" id="UP000054270"/>
    </source>
</evidence>
<dbReference type="SUPFAM" id="SSF51197">
    <property type="entry name" value="Clavaminate synthase-like"/>
    <property type="match status" value="1"/>
</dbReference>
<dbReference type="Proteomes" id="UP000054270">
    <property type="component" value="Unassembled WGS sequence"/>
</dbReference>
<gene>
    <name evidence="1" type="ORF">HYPSUDRAFT_60278</name>
</gene>